<dbReference type="Gene3D" id="1.25.40.10">
    <property type="entry name" value="Tetratricopeptide repeat domain"/>
    <property type="match status" value="1"/>
</dbReference>
<dbReference type="Gene3D" id="1.10.10.10">
    <property type="entry name" value="Winged helix-like DNA-binding domain superfamily/Winged helix DNA-binding domain"/>
    <property type="match status" value="1"/>
</dbReference>
<dbReference type="eggNOG" id="COG2909">
    <property type="taxonomic scope" value="Bacteria"/>
</dbReference>
<dbReference type="OrthoDB" id="1137593at2"/>
<dbReference type="InterPro" id="IPR036388">
    <property type="entry name" value="WH-like_DNA-bd_sf"/>
</dbReference>
<name>G7WG95_DESOD</name>
<dbReference type="EMBL" id="CP003108">
    <property type="protein sequence ID" value="AET70827.1"/>
    <property type="molecule type" value="Genomic_DNA"/>
</dbReference>
<reference evidence="5 6" key="2">
    <citation type="journal article" date="2012" name="J. Bacteriol.">
        <title>Complete genome sequences of Desulfosporosinus orientis DSM765T, Desulfosporosinus youngiae DSM17734T, Desulfosporosinus meridiei DSM13257T, and Desulfosporosinus acidiphilus DSM22704T.</title>
        <authorList>
            <person name="Pester M."/>
            <person name="Brambilla E."/>
            <person name="Alazard D."/>
            <person name="Rattei T."/>
            <person name="Weinmaier T."/>
            <person name="Han J."/>
            <person name="Lucas S."/>
            <person name="Lapidus A."/>
            <person name="Cheng J.F."/>
            <person name="Goodwin L."/>
            <person name="Pitluck S."/>
            <person name="Peters L."/>
            <person name="Ovchinnikova G."/>
            <person name="Teshima H."/>
            <person name="Detter J.C."/>
            <person name="Han C.S."/>
            <person name="Tapia R."/>
            <person name="Land M.L."/>
            <person name="Hauser L."/>
            <person name="Kyrpides N.C."/>
            <person name="Ivanova N.N."/>
            <person name="Pagani I."/>
            <person name="Huntmann M."/>
            <person name="Wei C.L."/>
            <person name="Davenport K.W."/>
            <person name="Daligault H."/>
            <person name="Chain P.S."/>
            <person name="Chen A."/>
            <person name="Mavromatis K."/>
            <person name="Markowitz V."/>
            <person name="Szeto E."/>
            <person name="Mikhailova N."/>
            <person name="Pati A."/>
            <person name="Wagner M."/>
            <person name="Woyke T."/>
            <person name="Ollivier B."/>
            <person name="Klenk H.P."/>
            <person name="Spring S."/>
            <person name="Loy A."/>
        </authorList>
    </citation>
    <scope>NUCLEOTIDE SEQUENCE [LARGE SCALE GENOMIC DNA]</scope>
    <source>
        <strain evidence="6">ATCC 19365 / DSM 765 / NCIMB 8382 / VKM B-1628</strain>
    </source>
</reference>
<keyword evidence="3" id="KW-0804">Transcription</keyword>
<dbReference type="SMART" id="SM00421">
    <property type="entry name" value="HTH_LUXR"/>
    <property type="match status" value="1"/>
</dbReference>
<dbReference type="RefSeq" id="WP_014187629.1">
    <property type="nucleotide sequence ID" value="NC_016584.1"/>
</dbReference>
<dbReference type="InterPro" id="IPR000792">
    <property type="entry name" value="Tscrpt_reg_LuxR_C"/>
</dbReference>
<dbReference type="InterPro" id="IPR016032">
    <property type="entry name" value="Sig_transdc_resp-reg_C-effctor"/>
</dbReference>
<sequence length="828" mass="96178">MSIAKRYNQKALFFSVILKERFERIFEYPLTIVEAPMGYGKTTAVREFLNNTGANVLWQRVYGSSLDSFWHGFSRLFAELDDFLSRNLEQLGFPDDSISRLEALRLIEDLEMTVKTVLVIDDYHLIDNFLVNSFIEFLVESEVANLHVILTARYTELQGLDELKLKGYLYHITKQTFELMPKDIAGYYRLCGIRLKTFEAEELYSLTEGWISALYLLMLNYIEEGSFRTITNIYNLVEKAVYAPFAEEVKAFLLTLCLFDSFTLEQAIHMWQKENAGLILTEITNKNAFVKYDHKTKTYQMHNIFTNFLKDKLEGKSVKQQIQWRAAQWYLKEGNYFASMHYFYACKDFDQLLFALENNKANGVNNANRRELFIKYFKECPDDVKSKHHFALLIFALSFIIYREPVLFEKACREFIGNIQKDDSLNNEFRQRLLGEYELLLSFTGYNDINKMSEHHQKAAKLLHEPTSFIDLQANWTYGAPSVLHMFYRESGRLEKHVHDIIEALPYYYQITNGHGSGAEYVMEAERYFNMGDFINAEIVMHKALNNARTNNQTGIVICALFLQIRLSIWKGDYATVLDLFQVMHESISDLGQSNFNHTINICEGYVYSLLKQRDKIPSWIGSGDFSSSRLLFPTVPMLNIVYGRVLLIDGEYLRLIGNAEHFIGLASVFPNLLGQIYTYIYLTAANGQIFRTDEAIFALIEALAIAMPDKVYMPFVENCDYIKPFLEQLYNQGKYGEDIIRILELYKTYQKSVECMIKENFSAEEKPDLTERETQIAQLAADGLSNKEIGERLYISINTVKTQLKSIFEKLGVNSRALLKQEFKEKL</sequence>
<dbReference type="Proteomes" id="UP000006346">
    <property type="component" value="Chromosome"/>
</dbReference>
<keyword evidence="2" id="KW-0238">DNA-binding</keyword>
<dbReference type="PANTHER" id="PTHR44688">
    <property type="entry name" value="DNA-BINDING TRANSCRIPTIONAL ACTIVATOR DEVR_DOSR"/>
    <property type="match status" value="1"/>
</dbReference>
<dbReference type="PANTHER" id="PTHR44688:SF16">
    <property type="entry name" value="DNA-BINDING TRANSCRIPTIONAL ACTIVATOR DEVR_DOSR"/>
    <property type="match status" value="1"/>
</dbReference>
<dbReference type="STRING" id="768706.Desor_5453"/>
<dbReference type="Pfam" id="PF25873">
    <property type="entry name" value="WHD_MalT"/>
    <property type="match status" value="1"/>
</dbReference>
<dbReference type="SUPFAM" id="SSF46894">
    <property type="entry name" value="C-terminal effector domain of the bipartite response regulators"/>
    <property type="match status" value="1"/>
</dbReference>
<dbReference type="Pfam" id="PF00196">
    <property type="entry name" value="GerE"/>
    <property type="match status" value="1"/>
</dbReference>
<evidence type="ECO:0000256" key="1">
    <source>
        <dbReference type="ARBA" id="ARBA00023015"/>
    </source>
</evidence>
<dbReference type="PRINTS" id="PR00038">
    <property type="entry name" value="HTHLUXR"/>
</dbReference>
<dbReference type="GO" id="GO:0003677">
    <property type="term" value="F:DNA binding"/>
    <property type="evidence" value="ECO:0007669"/>
    <property type="project" value="UniProtKB-KW"/>
</dbReference>
<evidence type="ECO:0000256" key="3">
    <source>
        <dbReference type="ARBA" id="ARBA00023163"/>
    </source>
</evidence>
<gene>
    <name evidence="5" type="ordered locus">Desor_5453</name>
</gene>
<organism evidence="5 6">
    <name type="scientific">Desulfosporosinus orientis (strain ATCC 19365 / DSM 765 / NCIMB 8382 / VKM B-1628 / Singapore I)</name>
    <name type="common">Desulfotomaculum orientis</name>
    <dbReference type="NCBI Taxonomy" id="768706"/>
    <lineage>
        <taxon>Bacteria</taxon>
        <taxon>Bacillati</taxon>
        <taxon>Bacillota</taxon>
        <taxon>Clostridia</taxon>
        <taxon>Eubacteriales</taxon>
        <taxon>Desulfitobacteriaceae</taxon>
        <taxon>Desulfosporosinus</taxon>
    </lineage>
</organism>
<protein>
    <submittedName>
        <fullName evidence="5">ATP-dependent transcriptional regulator</fullName>
    </submittedName>
</protein>
<evidence type="ECO:0000313" key="6">
    <source>
        <dbReference type="Proteomes" id="UP000006346"/>
    </source>
</evidence>
<dbReference type="HOGENOM" id="CLU_006325_4_0_9"/>
<accession>G7WG95</accession>
<dbReference type="InterPro" id="IPR011990">
    <property type="entry name" value="TPR-like_helical_dom_sf"/>
</dbReference>
<feature type="domain" description="HTH luxR-type" evidence="4">
    <location>
        <begin position="763"/>
        <end position="828"/>
    </location>
</feature>
<dbReference type="AlphaFoldDB" id="G7WG95"/>
<reference evidence="6" key="1">
    <citation type="submission" date="2011-11" db="EMBL/GenBank/DDBJ databases">
        <title>Complete sequence of Desulfosporosinus orientis DSM 765.</title>
        <authorList>
            <person name="Lucas S."/>
            <person name="Han J."/>
            <person name="Lapidus A."/>
            <person name="Cheng J.-F."/>
            <person name="Goodwin L."/>
            <person name="Pitluck S."/>
            <person name="Peters L."/>
            <person name="Ovchinnikova G."/>
            <person name="Teshima H."/>
            <person name="Detter J.C."/>
            <person name="Han C."/>
            <person name="Tapia R."/>
            <person name="Land M."/>
            <person name="Hauser L."/>
            <person name="Kyrpides N."/>
            <person name="Ivanova N."/>
            <person name="Pagani I."/>
            <person name="Pester M."/>
            <person name="Spring S."/>
            <person name="Ollivier B."/>
            <person name="Rattei T."/>
            <person name="Klenk H.-P."/>
            <person name="Wagner M."/>
            <person name="Loy A."/>
            <person name="Woyke T."/>
        </authorList>
    </citation>
    <scope>NUCLEOTIDE SEQUENCE [LARGE SCALE GENOMIC DNA]</scope>
    <source>
        <strain evidence="6">ATCC 19365 / DSM 765 / NCIMB 8382 / VKM B-1628</strain>
    </source>
</reference>
<dbReference type="Gene3D" id="3.40.50.300">
    <property type="entry name" value="P-loop containing nucleotide triphosphate hydrolases"/>
    <property type="match status" value="1"/>
</dbReference>
<dbReference type="GO" id="GO:0006355">
    <property type="term" value="P:regulation of DNA-templated transcription"/>
    <property type="evidence" value="ECO:0007669"/>
    <property type="project" value="InterPro"/>
</dbReference>
<dbReference type="InterPro" id="IPR027417">
    <property type="entry name" value="P-loop_NTPase"/>
</dbReference>
<keyword evidence="1" id="KW-0805">Transcription regulation</keyword>
<evidence type="ECO:0000256" key="2">
    <source>
        <dbReference type="ARBA" id="ARBA00023125"/>
    </source>
</evidence>
<dbReference type="PATRIC" id="fig|768706.3.peg.5555"/>
<keyword evidence="6" id="KW-1185">Reference proteome</keyword>
<dbReference type="PROSITE" id="PS50043">
    <property type="entry name" value="HTH_LUXR_2"/>
    <property type="match status" value="1"/>
</dbReference>
<evidence type="ECO:0000259" key="4">
    <source>
        <dbReference type="PROSITE" id="PS50043"/>
    </source>
</evidence>
<dbReference type="SUPFAM" id="SSF52540">
    <property type="entry name" value="P-loop containing nucleoside triphosphate hydrolases"/>
    <property type="match status" value="1"/>
</dbReference>
<evidence type="ECO:0000313" key="5">
    <source>
        <dbReference type="EMBL" id="AET70827.1"/>
    </source>
</evidence>
<dbReference type="PROSITE" id="PS00622">
    <property type="entry name" value="HTH_LUXR_1"/>
    <property type="match status" value="1"/>
</dbReference>
<dbReference type="InterPro" id="IPR059106">
    <property type="entry name" value="WHD_MalT"/>
</dbReference>
<proteinExistence type="predicted"/>
<dbReference type="CDD" id="cd06170">
    <property type="entry name" value="LuxR_C_like"/>
    <property type="match status" value="1"/>
</dbReference>
<dbReference type="KEGG" id="dor:Desor_5453"/>